<evidence type="ECO:0000313" key="3">
    <source>
        <dbReference type="Proteomes" id="UP000606974"/>
    </source>
</evidence>
<evidence type="ECO:0008006" key="4">
    <source>
        <dbReference type="Google" id="ProtNLM"/>
    </source>
</evidence>
<gene>
    <name evidence="2" type="ORF">GJ744_002668</name>
</gene>
<dbReference type="InterPro" id="IPR044202">
    <property type="entry name" value="LETM1/MDM38-like"/>
</dbReference>
<protein>
    <recommendedName>
        <fullName evidence="4">Letm1 RBD domain-containing protein</fullName>
    </recommendedName>
</protein>
<accession>A0A8H7DYL7</accession>
<dbReference type="GO" id="GO:0030003">
    <property type="term" value="P:intracellular monoatomic cation homeostasis"/>
    <property type="evidence" value="ECO:0007669"/>
    <property type="project" value="TreeGrafter"/>
</dbReference>
<reference evidence="2" key="1">
    <citation type="submission" date="2020-02" db="EMBL/GenBank/DDBJ databases">
        <authorList>
            <person name="Palmer J.M."/>
        </authorList>
    </citation>
    <scope>NUCLEOTIDE SEQUENCE</scope>
    <source>
        <strain evidence="2">EPUS1.4</strain>
        <tissue evidence="2">Thallus</tissue>
    </source>
</reference>
<organism evidence="2 3">
    <name type="scientific">Endocarpon pusillum</name>
    <dbReference type="NCBI Taxonomy" id="364733"/>
    <lineage>
        <taxon>Eukaryota</taxon>
        <taxon>Fungi</taxon>
        <taxon>Dikarya</taxon>
        <taxon>Ascomycota</taxon>
        <taxon>Pezizomycotina</taxon>
        <taxon>Eurotiomycetes</taxon>
        <taxon>Chaetothyriomycetidae</taxon>
        <taxon>Verrucariales</taxon>
        <taxon>Verrucariaceae</taxon>
        <taxon>Endocarpon</taxon>
    </lineage>
</organism>
<feature type="compositionally biased region" description="Polar residues" evidence="1">
    <location>
        <begin position="80"/>
        <end position="108"/>
    </location>
</feature>
<dbReference type="GO" id="GO:0005743">
    <property type="term" value="C:mitochondrial inner membrane"/>
    <property type="evidence" value="ECO:0007669"/>
    <property type="project" value="InterPro"/>
</dbReference>
<feature type="region of interest" description="Disordered" evidence="1">
    <location>
        <begin position="40"/>
        <end position="122"/>
    </location>
</feature>
<feature type="compositionally biased region" description="Basic and acidic residues" evidence="1">
    <location>
        <begin position="110"/>
        <end position="122"/>
    </location>
</feature>
<dbReference type="PANTHER" id="PTHR14009">
    <property type="entry name" value="LEUCINE ZIPPER-EF-HAND CONTAINING TRANSMEMBRANE PROTEIN"/>
    <property type="match status" value="1"/>
</dbReference>
<name>A0A8H7DYL7_9EURO</name>
<evidence type="ECO:0000313" key="2">
    <source>
        <dbReference type="EMBL" id="KAF7504099.1"/>
    </source>
</evidence>
<dbReference type="PANTHER" id="PTHR14009:SF6">
    <property type="entry name" value="LETM1 RBD DOMAIN-CONTAINING PROTEIN"/>
    <property type="match status" value="1"/>
</dbReference>
<proteinExistence type="predicted"/>
<dbReference type="Proteomes" id="UP000606974">
    <property type="component" value="Unassembled WGS sequence"/>
</dbReference>
<sequence>MRPSHICNAGISRSVQYTSHSLLQLRNSTDRFPSKSLRQISTQNSKPKHLASAASNNVQRGQKWAHASVASERPPRLPTGPSQEALTASPQHLTSTTPHPENDLSSTRPARLDSPEGPIKDEAGATTLKNRASYLFQLGKAYARFYKTGVKNIWSNYKQYRDLRRKLGGADIHDLVRYASTPAITRREFQLHLRTQHDLKKLIPFGLVFALCGEFTPLVVVALGTAVVPYTCRIPKQVKKDLQKALSRTEDVERLSPQKTEVDITPALGYAHGVDPFGLSIREMPVLGPLLRRFWVEPKLKQRMDHIICDAKLINHEGGAARLEPEELYQFCVNIRQFDATKRMVDYYAQNRPSDIPDPDVKHTQKELQVFLDSIGRKLTKLKSPADYNPESIFVAAAKYVRSRGQEGPYIPPQTLRRSNIADK</sequence>
<dbReference type="AlphaFoldDB" id="A0A8H7DYL7"/>
<dbReference type="OrthoDB" id="73691at2759"/>
<evidence type="ECO:0000256" key="1">
    <source>
        <dbReference type="SAM" id="MobiDB-lite"/>
    </source>
</evidence>
<comment type="caution">
    <text evidence="2">The sequence shown here is derived from an EMBL/GenBank/DDBJ whole genome shotgun (WGS) entry which is preliminary data.</text>
</comment>
<dbReference type="EMBL" id="JAACFV010000149">
    <property type="protein sequence ID" value="KAF7504099.1"/>
    <property type="molecule type" value="Genomic_DNA"/>
</dbReference>
<keyword evidence="3" id="KW-1185">Reference proteome</keyword>